<keyword evidence="1" id="KW-0812">Transmembrane</keyword>
<accession>A0ABV5IYW3</accession>
<keyword evidence="1" id="KW-1133">Transmembrane helix</keyword>
<evidence type="ECO:0000313" key="3">
    <source>
        <dbReference type="Proteomes" id="UP001589647"/>
    </source>
</evidence>
<gene>
    <name evidence="2" type="ORF">ACFFV7_49065</name>
</gene>
<dbReference type="RefSeq" id="WP_189653029.1">
    <property type="nucleotide sequence ID" value="NZ_BMRC01000034.1"/>
</dbReference>
<keyword evidence="3" id="KW-1185">Reference proteome</keyword>
<dbReference type="Proteomes" id="UP001589647">
    <property type="component" value="Unassembled WGS sequence"/>
</dbReference>
<evidence type="ECO:0000313" key="2">
    <source>
        <dbReference type="EMBL" id="MFB9209208.1"/>
    </source>
</evidence>
<evidence type="ECO:0000256" key="1">
    <source>
        <dbReference type="SAM" id="Phobius"/>
    </source>
</evidence>
<comment type="caution">
    <text evidence="2">The sequence shown here is derived from an EMBL/GenBank/DDBJ whole genome shotgun (WGS) entry which is preliminary data.</text>
</comment>
<keyword evidence="1" id="KW-0472">Membrane</keyword>
<proteinExistence type="predicted"/>
<reference evidence="2 3" key="1">
    <citation type="submission" date="2024-09" db="EMBL/GenBank/DDBJ databases">
        <authorList>
            <person name="Sun Q."/>
            <person name="Mori K."/>
        </authorList>
    </citation>
    <scope>NUCLEOTIDE SEQUENCE [LARGE SCALE GENOMIC DNA]</scope>
    <source>
        <strain evidence="2 3">CCM 3426</strain>
    </source>
</reference>
<sequence length="256" mass="28148">MDELKTLIKELEHEPPHSLARQRLRLAQETTAAPRDRRWRRLLPFGRHTRLERPLLSGRRLAMGAAVAAAVAVGVAVPSLLGSAKPAYALTKNQDGSINLKIYDFRDPEHLEKELADWGVPADIIYLPLGKRCGNSRAPSLKGDDFGLTKEELSSGDAAAQAKLRERLQKSISYQAIRPQDGITIYPRHIKPGQIAMIEVMENPVTPTVESPGVAWQFSGRLTTGPIEPCKVVADPSANDIVEGVSVAPYSYWDEG</sequence>
<feature type="transmembrane region" description="Helical" evidence="1">
    <location>
        <begin position="61"/>
        <end position="81"/>
    </location>
</feature>
<dbReference type="EMBL" id="JBHMEI010000098">
    <property type="protein sequence ID" value="MFB9209208.1"/>
    <property type="molecule type" value="Genomic_DNA"/>
</dbReference>
<organism evidence="2 3">
    <name type="scientific">Nonomuraea spiralis</name>
    <dbReference type="NCBI Taxonomy" id="46182"/>
    <lineage>
        <taxon>Bacteria</taxon>
        <taxon>Bacillati</taxon>
        <taxon>Actinomycetota</taxon>
        <taxon>Actinomycetes</taxon>
        <taxon>Streptosporangiales</taxon>
        <taxon>Streptosporangiaceae</taxon>
        <taxon>Nonomuraea</taxon>
    </lineage>
</organism>
<protein>
    <submittedName>
        <fullName evidence="2">Uncharacterized protein</fullName>
    </submittedName>
</protein>
<name>A0ABV5IYW3_9ACTN</name>